<gene>
    <name evidence="1" type="ORF">Psi02_42240</name>
</gene>
<protein>
    <submittedName>
        <fullName evidence="1">Uncharacterized protein</fullName>
    </submittedName>
</protein>
<dbReference type="Proteomes" id="UP000644610">
    <property type="component" value="Unassembled WGS sequence"/>
</dbReference>
<evidence type="ECO:0000313" key="1">
    <source>
        <dbReference type="EMBL" id="GII47800.1"/>
    </source>
</evidence>
<comment type="caution">
    <text evidence="1">The sequence shown here is derived from an EMBL/GenBank/DDBJ whole genome shotgun (WGS) entry which is preliminary data.</text>
</comment>
<dbReference type="EMBL" id="BOOQ01000027">
    <property type="protein sequence ID" value="GII47800.1"/>
    <property type="molecule type" value="Genomic_DNA"/>
</dbReference>
<name>A0A8J3UNU7_9ACTN</name>
<sequence length="108" mass="11389">MTLAPYTHVTVSIQPGEVPHLGVSFHTPDLRVSASVLNTGRPYLGLDSSEARVSVSTTGAGPVTAKDLDVARQIFNAAARYLADCERLHTQQSATPARFDAPGDEVAA</sequence>
<organism evidence="1 2">
    <name type="scientific">Planotetraspora silvatica</name>
    <dbReference type="NCBI Taxonomy" id="234614"/>
    <lineage>
        <taxon>Bacteria</taxon>
        <taxon>Bacillati</taxon>
        <taxon>Actinomycetota</taxon>
        <taxon>Actinomycetes</taxon>
        <taxon>Streptosporangiales</taxon>
        <taxon>Streptosporangiaceae</taxon>
        <taxon>Planotetraspora</taxon>
    </lineage>
</organism>
<accession>A0A8J3UNU7</accession>
<dbReference type="RefSeq" id="WP_203976648.1">
    <property type="nucleotide sequence ID" value="NZ_BAAAKY010000027.1"/>
</dbReference>
<evidence type="ECO:0000313" key="2">
    <source>
        <dbReference type="Proteomes" id="UP000644610"/>
    </source>
</evidence>
<keyword evidence="2" id="KW-1185">Reference proteome</keyword>
<reference evidence="1" key="1">
    <citation type="submission" date="2021-01" db="EMBL/GenBank/DDBJ databases">
        <title>Whole genome shotgun sequence of Planotetraspora silvatica NBRC 100141.</title>
        <authorList>
            <person name="Komaki H."/>
            <person name="Tamura T."/>
        </authorList>
    </citation>
    <scope>NUCLEOTIDE SEQUENCE</scope>
    <source>
        <strain evidence="1">NBRC 100141</strain>
    </source>
</reference>
<dbReference type="AlphaFoldDB" id="A0A8J3UNU7"/>
<proteinExistence type="predicted"/>